<dbReference type="PANTHER" id="PTHR45136">
    <property type="entry name" value="ABC TRANSPORTER DOMAIN-CONTAINING PROTEIN"/>
    <property type="match status" value="1"/>
</dbReference>
<protein>
    <submittedName>
        <fullName evidence="5">Uncharacterized protein</fullName>
    </submittedName>
</protein>
<evidence type="ECO:0000313" key="5">
    <source>
        <dbReference type="EMBL" id="CAI9758624.1"/>
    </source>
</evidence>
<evidence type="ECO:0000256" key="3">
    <source>
        <dbReference type="ARBA" id="ARBA00022737"/>
    </source>
</evidence>
<accession>A0AAD1YWE7</accession>
<reference evidence="5" key="1">
    <citation type="submission" date="2023-05" db="EMBL/GenBank/DDBJ databases">
        <authorList>
            <person name="Huff M."/>
        </authorList>
    </citation>
    <scope>NUCLEOTIDE SEQUENCE</scope>
</reference>
<comment type="similarity">
    <text evidence="1">Belongs to the ABC transporter superfamily. ABCB family. Multidrug resistance exporter (TC 3.A.1.201) subfamily.</text>
</comment>
<keyword evidence="6" id="KW-1185">Reference proteome</keyword>
<dbReference type="Proteomes" id="UP000834106">
    <property type="component" value="Chromosome 3"/>
</dbReference>
<keyword evidence="4" id="KW-0325">Glycoprotein</keyword>
<dbReference type="EMBL" id="OU503038">
    <property type="protein sequence ID" value="CAI9758624.1"/>
    <property type="molecule type" value="Genomic_DNA"/>
</dbReference>
<proteinExistence type="inferred from homology"/>
<organism evidence="5 6">
    <name type="scientific">Fraxinus pennsylvanica</name>
    <dbReference type="NCBI Taxonomy" id="56036"/>
    <lineage>
        <taxon>Eukaryota</taxon>
        <taxon>Viridiplantae</taxon>
        <taxon>Streptophyta</taxon>
        <taxon>Embryophyta</taxon>
        <taxon>Tracheophyta</taxon>
        <taxon>Spermatophyta</taxon>
        <taxon>Magnoliopsida</taxon>
        <taxon>eudicotyledons</taxon>
        <taxon>Gunneridae</taxon>
        <taxon>Pentapetalae</taxon>
        <taxon>asterids</taxon>
        <taxon>lamiids</taxon>
        <taxon>Lamiales</taxon>
        <taxon>Oleaceae</taxon>
        <taxon>Oleeae</taxon>
        <taxon>Fraxinus</taxon>
    </lineage>
</organism>
<keyword evidence="3" id="KW-0677">Repeat</keyword>
<name>A0AAD1YWE7_9LAMI</name>
<gene>
    <name evidence="5" type="ORF">FPE_LOCUS6054</name>
</gene>
<evidence type="ECO:0000256" key="1">
    <source>
        <dbReference type="ARBA" id="ARBA00007577"/>
    </source>
</evidence>
<evidence type="ECO:0000256" key="4">
    <source>
        <dbReference type="ARBA" id="ARBA00023180"/>
    </source>
</evidence>
<dbReference type="AlphaFoldDB" id="A0AAD1YWE7"/>
<keyword evidence="2" id="KW-0813">Transport</keyword>
<evidence type="ECO:0000256" key="2">
    <source>
        <dbReference type="ARBA" id="ARBA00022448"/>
    </source>
</evidence>
<sequence>MSKKAVKAQDESSKLAGEAVSNIHTVTASSLQIKILKMLEKAQECRKKKIFANHEGQLYGIKSTVPNVHDLGQRLSTGRIIAGAGTMTNDLAKGSESVGSVFAVLDRCSLIEPEDPEGYKPNRLTGEVELQDADFAKRDDLRRLFSYN</sequence>
<dbReference type="PANTHER" id="PTHR45136:SF2">
    <property type="entry name" value="ABC TRANSPORTER DOMAIN-CONTAINING PROTEIN"/>
    <property type="match status" value="1"/>
</dbReference>
<evidence type="ECO:0000313" key="6">
    <source>
        <dbReference type="Proteomes" id="UP000834106"/>
    </source>
</evidence>